<dbReference type="Proteomes" id="UP000243719">
    <property type="component" value="Unassembled WGS sequence"/>
</dbReference>
<name>A0A1H2PR19_9BURK</name>
<dbReference type="AlphaFoldDB" id="A0A1H2PR19"/>
<dbReference type="RefSeq" id="WP_091909002.1">
    <property type="nucleotide sequence ID" value="NZ_FNLO01000007.1"/>
</dbReference>
<proteinExistence type="predicted"/>
<evidence type="ECO:0000313" key="1">
    <source>
        <dbReference type="EMBL" id="SDV49226.1"/>
    </source>
</evidence>
<reference evidence="2" key="1">
    <citation type="submission" date="2016-09" db="EMBL/GenBank/DDBJ databases">
        <authorList>
            <person name="Varghese N."/>
            <person name="Submissions S."/>
        </authorList>
    </citation>
    <scope>NUCLEOTIDE SEQUENCE [LARGE SCALE GENOMIC DNA]</scope>
    <source>
        <strain evidence="2">JS23</strain>
    </source>
</reference>
<sequence length="73" mass="7863">MTARAKHRNEVKTRLKDSTYDAMQIYKEVYGIESDSAALARLADVMLLGVVGILPGAVTGVSANSSQNVPQVR</sequence>
<dbReference type="STRING" id="1770053.SAMN05216551_107166"/>
<evidence type="ECO:0000313" key="2">
    <source>
        <dbReference type="Proteomes" id="UP000243719"/>
    </source>
</evidence>
<protein>
    <submittedName>
        <fullName evidence="1">Uncharacterized protein</fullName>
    </submittedName>
</protein>
<gene>
    <name evidence="1" type="ORF">SAMN05216551_107166</name>
</gene>
<keyword evidence="2" id="KW-1185">Reference proteome</keyword>
<dbReference type="OrthoDB" id="9017650at2"/>
<accession>A0A1H2PR19</accession>
<dbReference type="EMBL" id="FNLO01000007">
    <property type="protein sequence ID" value="SDV49226.1"/>
    <property type="molecule type" value="Genomic_DNA"/>
</dbReference>
<organism evidence="1 2">
    <name type="scientific">Chitinasiproducens palmae</name>
    <dbReference type="NCBI Taxonomy" id="1770053"/>
    <lineage>
        <taxon>Bacteria</taxon>
        <taxon>Pseudomonadati</taxon>
        <taxon>Pseudomonadota</taxon>
        <taxon>Betaproteobacteria</taxon>
        <taxon>Burkholderiales</taxon>
        <taxon>Burkholderiaceae</taxon>
        <taxon>Chitinasiproducens</taxon>
    </lineage>
</organism>